<dbReference type="Pfam" id="PF00583">
    <property type="entry name" value="Acetyltransf_1"/>
    <property type="match status" value="1"/>
</dbReference>
<proteinExistence type="predicted"/>
<evidence type="ECO:0000256" key="1">
    <source>
        <dbReference type="ARBA" id="ARBA00022679"/>
    </source>
</evidence>
<keyword evidence="1" id="KW-0808">Transferase</keyword>
<sequence length="134" mass="15303">MEIHYTNEIPSADCIFALYDTVGWNDYLMLPKELLYKALVQSWHVICAYDQDRLIGKGRIVSDGVINAYICGLVVHPDYQNQGIGSEMIRKLVEKGRESKLHIQLLCTEENIPYYNKLGFEGFAMGMKDKNAPL</sequence>
<keyword evidence="2" id="KW-0012">Acyltransferase</keyword>
<organism evidence="4 5">
    <name type="scientific">Paenibacillus radicis</name>
    <name type="common">ex Xue et al. 2023</name>
    <dbReference type="NCBI Taxonomy" id="2972489"/>
    <lineage>
        <taxon>Bacteria</taxon>
        <taxon>Bacillati</taxon>
        <taxon>Bacillota</taxon>
        <taxon>Bacilli</taxon>
        <taxon>Bacillales</taxon>
        <taxon>Paenibacillaceae</taxon>
        <taxon>Paenibacillus</taxon>
    </lineage>
</organism>
<dbReference type="PANTHER" id="PTHR43626">
    <property type="entry name" value="ACYL-COA N-ACYLTRANSFERASE"/>
    <property type="match status" value="1"/>
</dbReference>
<name>A0ABT1YPC8_9BACL</name>
<gene>
    <name evidence="4" type="ORF">NV381_27885</name>
</gene>
<dbReference type="PROSITE" id="PS51186">
    <property type="entry name" value="GNAT"/>
    <property type="match status" value="1"/>
</dbReference>
<comment type="caution">
    <text evidence="4">The sequence shown here is derived from an EMBL/GenBank/DDBJ whole genome shotgun (WGS) entry which is preliminary data.</text>
</comment>
<evidence type="ECO:0000256" key="2">
    <source>
        <dbReference type="ARBA" id="ARBA00023315"/>
    </source>
</evidence>
<dbReference type="Proteomes" id="UP001300012">
    <property type="component" value="Unassembled WGS sequence"/>
</dbReference>
<dbReference type="InterPro" id="IPR016181">
    <property type="entry name" value="Acyl_CoA_acyltransferase"/>
</dbReference>
<dbReference type="Gene3D" id="3.40.630.30">
    <property type="match status" value="1"/>
</dbReference>
<dbReference type="PANTHER" id="PTHR43626:SF4">
    <property type="entry name" value="GCN5-RELATED N-ACETYLTRANSFERASE 2, CHLOROPLASTIC"/>
    <property type="match status" value="1"/>
</dbReference>
<evidence type="ECO:0000313" key="5">
    <source>
        <dbReference type="Proteomes" id="UP001300012"/>
    </source>
</evidence>
<dbReference type="EMBL" id="JANQBD010000024">
    <property type="protein sequence ID" value="MCR8635026.1"/>
    <property type="molecule type" value="Genomic_DNA"/>
</dbReference>
<evidence type="ECO:0000259" key="3">
    <source>
        <dbReference type="PROSITE" id="PS51186"/>
    </source>
</evidence>
<feature type="domain" description="N-acetyltransferase" evidence="3">
    <location>
        <begin position="1"/>
        <end position="134"/>
    </location>
</feature>
<protein>
    <submittedName>
        <fullName evidence="4">GNAT family N-acetyltransferase</fullName>
    </submittedName>
</protein>
<keyword evidence="5" id="KW-1185">Reference proteome</keyword>
<dbReference type="SUPFAM" id="SSF55729">
    <property type="entry name" value="Acyl-CoA N-acyltransferases (Nat)"/>
    <property type="match status" value="1"/>
</dbReference>
<dbReference type="InterPro" id="IPR045039">
    <property type="entry name" value="NSI-like"/>
</dbReference>
<reference evidence="4 5" key="1">
    <citation type="submission" date="2022-08" db="EMBL/GenBank/DDBJ databases">
        <title>Paenibacillus endoradicis sp. nov., Paenibacillus radicibacter sp. nov and Paenibacillus pararadicis sp. nov., three cold-adapted plant growth-promoting bacteria isolated from root of Larix gmelinii in Great Khingan.</title>
        <authorList>
            <person name="Xue H."/>
        </authorList>
    </citation>
    <scope>NUCLEOTIDE SEQUENCE [LARGE SCALE GENOMIC DNA]</scope>
    <source>
        <strain evidence="4 5">N5-1-1-5</strain>
    </source>
</reference>
<accession>A0ABT1YPC8</accession>
<dbReference type="CDD" id="cd04301">
    <property type="entry name" value="NAT_SF"/>
    <property type="match status" value="1"/>
</dbReference>
<evidence type="ECO:0000313" key="4">
    <source>
        <dbReference type="EMBL" id="MCR8635026.1"/>
    </source>
</evidence>
<dbReference type="InterPro" id="IPR000182">
    <property type="entry name" value="GNAT_dom"/>
</dbReference>